<dbReference type="InterPro" id="IPR004776">
    <property type="entry name" value="Mem_transp_PIN-like"/>
</dbReference>
<name>A0ABS5QS37_9LACO</name>
<evidence type="ECO:0000256" key="4">
    <source>
        <dbReference type="ARBA" id="ARBA00022692"/>
    </source>
</evidence>
<dbReference type="RefSeq" id="WP_213819876.1">
    <property type="nucleotide sequence ID" value="NZ_JAAMFI010000002.1"/>
</dbReference>
<comment type="subcellular location">
    <subcellularLocation>
        <location evidence="1">Membrane</location>
        <topology evidence="1">Multi-pass membrane protein</topology>
    </subcellularLocation>
</comment>
<feature type="transmembrane region" description="Helical" evidence="7">
    <location>
        <begin position="109"/>
        <end position="130"/>
    </location>
</feature>
<dbReference type="EMBL" id="JAAMFI010000002">
    <property type="protein sequence ID" value="MBS9335285.1"/>
    <property type="molecule type" value="Genomic_DNA"/>
</dbReference>
<protein>
    <submittedName>
        <fullName evidence="8">AEC family transporter</fullName>
    </submittedName>
</protein>
<feature type="transmembrane region" description="Helical" evidence="7">
    <location>
        <begin position="269"/>
        <end position="288"/>
    </location>
</feature>
<feature type="transmembrane region" description="Helical" evidence="7">
    <location>
        <begin position="136"/>
        <end position="155"/>
    </location>
</feature>
<organism evidence="8 9">
    <name type="scientific">Fructobacillus papyriferae</name>
    <dbReference type="NCBI Taxonomy" id="2713171"/>
    <lineage>
        <taxon>Bacteria</taxon>
        <taxon>Bacillati</taxon>
        <taxon>Bacillota</taxon>
        <taxon>Bacilli</taxon>
        <taxon>Lactobacillales</taxon>
        <taxon>Lactobacillaceae</taxon>
        <taxon>Fructobacillus</taxon>
    </lineage>
</organism>
<feature type="transmembrane region" description="Helical" evidence="7">
    <location>
        <begin position="77"/>
        <end position="97"/>
    </location>
</feature>
<dbReference type="PANTHER" id="PTHR36838:SF1">
    <property type="entry name" value="SLR1864 PROTEIN"/>
    <property type="match status" value="1"/>
</dbReference>
<evidence type="ECO:0000256" key="2">
    <source>
        <dbReference type="ARBA" id="ARBA00022448"/>
    </source>
</evidence>
<evidence type="ECO:0000256" key="3">
    <source>
        <dbReference type="ARBA" id="ARBA00022475"/>
    </source>
</evidence>
<keyword evidence="5 7" id="KW-1133">Transmembrane helix</keyword>
<sequence length="357" mass="39193">MNLVDSVVKVVTNASIIGAIVATIGTILLGYWLRKTNRLKEGAVKSLTTVTMTVALPLLAFNSFMTPLNQKTLQQGMSVLIWGLLIYIILIVTMPWLYAKYGKDERDVLGVLTSFGSTTFFGMPIVGAVYGAKGVMYASIFNIGYRIFLYSYAYIKMSGQQLKGEHIKKMLLNPIVVATFLGLFLWLIQNAAPQVTAMVTDSKTGQASLQHVAFFRLDATMPWLYSWFKMMAALASPLAWLAIGGNLAQMSFGEALKNKTAWYYSFNKVIIVPIIMIVLTVITSAMGILPVDHIALATMVIMMATPVATVAVNYAMAFNRQSLLASNTSLISTILATIFIPVWIIAVQLLGDLPLFK</sequence>
<comment type="caution">
    <text evidence="8">The sequence shown here is derived from an EMBL/GenBank/DDBJ whole genome shotgun (WGS) entry which is preliminary data.</text>
</comment>
<keyword evidence="3" id="KW-1003">Cell membrane</keyword>
<feature type="transmembrane region" description="Helical" evidence="7">
    <location>
        <begin position="330"/>
        <end position="351"/>
    </location>
</feature>
<feature type="transmembrane region" description="Helical" evidence="7">
    <location>
        <begin position="171"/>
        <end position="188"/>
    </location>
</feature>
<keyword evidence="4 7" id="KW-0812">Transmembrane</keyword>
<feature type="transmembrane region" description="Helical" evidence="7">
    <location>
        <begin position="227"/>
        <end position="248"/>
    </location>
</feature>
<feature type="transmembrane region" description="Helical" evidence="7">
    <location>
        <begin position="44"/>
        <end position="65"/>
    </location>
</feature>
<evidence type="ECO:0000256" key="1">
    <source>
        <dbReference type="ARBA" id="ARBA00004141"/>
    </source>
</evidence>
<feature type="transmembrane region" description="Helical" evidence="7">
    <location>
        <begin position="294"/>
        <end position="318"/>
    </location>
</feature>
<evidence type="ECO:0000256" key="5">
    <source>
        <dbReference type="ARBA" id="ARBA00022989"/>
    </source>
</evidence>
<keyword evidence="6 7" id="KW-0472">Membrane</keyword>
<evidence type="ECO:0000256" key="6">
    <source>
        <dbReference type="ARBA" id="ARBA00023136"/>
    </source>
</evidence>
<feature type="transmembrane region" description="Helical" evidence="7">
    <location>
        <begin position="12"/>
        <end position="32"/>
    </location>
</feature>
<reference evidence="8 9" key="1">
    <citation type="submission" date="2020-02" db="EMBL/GenBank/DDBJ databases">
        <title>Fructobacillus sp. isolated from paper mulberry of Taiwan.</title>
        <authorList>
            <person name="Lin S.-T."/>
        </authorList>
    </citation>
    <scope>NUCLEOTIDE SEQUENCE [LARGE SCALE GENOMIC DNA]</scope>
    <source>
        <strain evidence="8 9">M1-10</strain>
    </source>
</reference>
<accession>A0ABS5QS37</accession>
<evidence type="ECO:0000256" key="7">
    <source>
        <dbReference type="SAM" id="Phobius"/>
    </source>
</evidence>
<evidence type="ECO:0000313" key="8">
    <source>
        <dbReference type="EMBL" id="MBS9335285.1"/>
    </source>
</evidence>
<evidence type="ECO:0000313" key="9">
    <source>
        <dbReference type="Proteomes" id="UP001519418"/>
    </source>
</evidence>
<keyword evidence="2" id="KW-0813">Transport</keyword>
<dbReference type="Pfam" id="PF03547">
    <property type="entry name" value="Mem_trans"/>
    <property type="match status" value="2"/>
</dbReference>
<dbReference type="PANTHER" id="PTHR36838">
    <property type="entry name" value="AUXIN EFFLUX CARRIER FAMILY PROTEIN"/>
    <property type="match status" value="1"/>
</dbReference>
<proteinExistence type="predicted"/>
<keyword evidence="9" id="KW-1185">Reference proteome</keyword>
<dbReference type="Proteomes" id="UP001519418">
    <property type="component" value="Unassembled WGS sequence"/>
</dbReference>
<gene>
    <name evidence="8" type="ORF">G6R27_04485</name>
</gene>